<dbReference type="GO" id="GO:0006086">
    <property type="term" value="P:pyruvate decarboxylation to acetyl-CoA"/>
    <property type="evidence" value="ECO:0007669"/>
    <property type="project" value="TreeGrafter"/>
</dbReference>
<gene>
    <name evidence="5" type="ORF">DFR62_2369</name>
</gene>
<comment type="cofactor">
    <cofactor evidence="1">
        <name>thiamine diphosphate</name>
        <dbReference type="ChEBI" id="CHEBI:58937"/>
    </cofactor>
</comment>
<keyword evidence="5" id="KW-0670">Pyruvate</keyword>
<evidence type="ECO:0000256" key="1">
    <source>
        <dbReference type="ARBA" id="ARBA00001964"/>
    </source>
</evidence>
<dbReference type="InterPro" id="IPR050642">
    <property type="entry name" value="PDH_E1_Alpha_Subunit"/>
</dbReference>
<proteinExistence type="predicted"/>
<evidence type="ECO:0000256" key="2">
    <source>
        <dbReference type="ARBA" id="ARBA00023002"/>
    </source>
</evidence>
<keyword evidence="6" id="KW-1185">Reference proteome</keyword>
<dbReference type="CDD" id="cd02000">
    <property type="entry name" value="TPP_E1_PDC_ADC_BCADC"/>
    <property type="match status" value="1"/>
</dbReference>
<dbReference type="SUPFAM" id="SSF52518">
    <property type="entry name" value="Thiamin diphosphate-binding fold (THDP-binding)"/>
    <property type="match status" value="1"/>
</dbReference>
<evidence type="ECO:0000259" key="4">
    <source>
        <dbReference type="Pfam" id="PF00676"/>
    </source>
</evidence>
<dbReference type="InterPro" id="IPR029061">
    <property type="entry name" value="THDP-binding"/>
</dbReference>
<dbReference type="InterPro" id="IPR001017">
    <property type="entry name" value="DH_E1"/>
</dbReference>
<reference evidence="5 6" key="1">
    <citation type="submission" date="2018-10" db="EMBL/GenBank/DDBJ databases">
        <title>Genomic Encyclopedia of Type Strains, Phase IV (KMG-IV): sequencing the most valuable type-strain genomes for metagenomic binning, comparative biology and taxonomic classification.</title>
        <authorList>
            <person name="Goeker M."/>
        </authorList>
    </citation>
    <scope>NUCLEOTIDE SEQUENCE [LARGE SCALE GENOMIC DNA]</scope>
    <source>
        <strain evidence="5 6">DSM 20549</strain>
    </source>
</reference>
<accession>A0A497YG07</accession>
<dbReference type="PANTHER" id="PTHR11516:SF60">
    <property type="entry name" value="PYRUVATE DEHYDROGENASE E1 COMPONENT SUBUNIT ALPHA"/>
    <property type="match status" value="1"/>
</dbReference>
<name>A0A497YG07_9BACL</name>
<organism evidence="5 6">
    <name type="scientific">Planococcus citreus</name>
    <dbReference type="NCBI Taxonomy" id="1373"/>
    <lineage>
        <taxon>Bacteria</taxon>
        <taxon>Bacillati</taxon>
        <taxon>Bacillota</taxon>
        <taxon>Bacilli</taxon>
        <taxon>Bacillales</taxon>
        <taxon>Caryophanaceae</taxon>
        <taxon>Planococcus</taxon>
    </lineage>
</organism>
<dbReference type="Proteomes" id="UP000280791">
    <property type="component" value="Unassembled WGS sequence"/>
</dbReference>
<protein>
    <submittedName>
        <fullName evidence="5">Pyruvate dehydrogenase E1 component alpha subunit</fullName>
    </submittedName>
</protein>
<feature type="domain" description="Dehydrogenase E1 component" evidence="4">
    <location>
        <begin position="72"/>
        <end position="346"/>
    </location>
</feature>
<dbReference type="PANTHER" id="PTHR11516">
    <property type="entry name" value="PYRUVATE DEHYDROGENASE E1 COMPONENT, ALPHA SUBUNIT BACTERIAL AND ORGANELLAR"/>
    <property type="match status" value="1"/>
</dbReference>
<dbReference type="Pfam" id="PF00676">
    <property type="entry name" value="E1_dh"/>
    <property type="match status" value="1"/>
</dbReference>
<keyword evidence="3" id="KW-0786">Thiamine pyrophosphate</keyword>
<comment type="caution">
    <text evidence="5">The sequence shown here is derived from an EMBL/GenBank/DDBJ whole genome shotgun (WGS) entry which is preliminary data.</text>
</comment>
<dbReference type="GO" id="GO:0004739">
    <property type="term" value="F:pyruvate dehydrogenase (acetyl-transferring) activity"/>
    <property type="evidence" value="ECO:0007669"/>
    <property type="project" value="TreeGrafter"/>
</dbReference>
<evidence type="ECO:0000313" key="5">
    <source>
        <dbReference type="EMBL" id="RLJ86766.1"/>
    </source>
</evidence>
<dbReference type="AlphaFoldDB" id="A0A497YG07"/>
<evidence type="ECO:0000313" key="6">
    <source>
        <dbReference type="Proteomes" id="UP000280791"/>
    </source>
</evidence>
<evidence type="ECO:0000256" key="3">
    <source>
        <dbReference type="ARBA" id="ARBA00023052"/>
    </source>
</evidence>
<dbReference type="EMBL" id="RCCP01000003">
    <property type="protein sequence ID" value="RLJ86766.1"/>
    <property type="molecule type" value="Genomic_DNA"/>
</dbReference>
<keyword evidence="2" id="KW-0560">Oxidoreductase</keyword>
<sequence>MEFVARHPNLWSKKGGVAVTKFEEKQPSVSVDKLMWMYEQMVKIRYYEDQMVEAYTEGKSPVFNIGEGPVPGEMHLATGQEPAAAGMMVHLTKDDTVTAPHRPHHHAIAKGVDLKKMTAEIFGKESGLGKGKGGHMHLFDPEVKFSCGGIVAAGIPHAVGAAMANKMKGKDWVAVAFIGEGAANAGAFHESLNLAALWNLPLIIVVEDNSYGISVPKTASTSVESNDLRASAYGVAGAYVKDNDPVAMYKASEEAVNRARNGQGPTIIEIETFRFLGHFQGDPELYRDKEEVPGLRARDPIMKLRQQLLDAEHVNEPELEEIETRAKKEVDDAYQFARDSDYPKPEAALDDVFTS</sequence>
<dbReference type="Gene3D" id="3.40.50.970">
    <property type="match status" value="1"/>
</dbReference>